<dbReference type="EMBL" id="JAPDFR010000008">
    <property type="protein sequence ID" value="KAK0384015.1"/>
    <property type="molecule type" value="Genomic_DNA"/>
</dbReference>
<sequence>MPPEPPIDSFFENTVIAFEQCLFDKIHALIPADPPLTTFSPSKSRSIVFNTQNRCWCPTTLSDEHLHSKYNCPNRPFWKLAKNYKFNPCRHTPLYTSRCPTCIDVSGLARDFVRYAAHQDFANDPPDPDADMTEIEMFVLHYHGVGDTANVSPAALAEYTRQTKMLAYLVYLARSIEYHD</sequence>
<protein>
    <submittedName>
        <fullName evidence="1">Uncharacterized protein</fullName>
    </submittedName>
</protein>
<dbReference type="Proteomes" id="UP001175261">
    <property type="component" value="Unassembled WGS sequence"/>
</dbReference>
<evidence type="ECO:0000313" key="2">
    <source>
        <dbReference type="Proteomes" id="UP001175261"/>
    </source>
</evidence>
<evidence type="ECO:0000313" key="1">
    <source>
        <dbReference type="EMBL" id="KAK0384015.1"/>
    </source>
</evidence>
<accession>A0AA39GB22</accession>
<reference evidence="1" key="1">
    <citation type="submission" date="2022-10" db="EMBL/GenBank/DDBJ databases">
        <title>Determination and structural analysis of whole genome sequence of Sarocladium strictum F4-1.</title>
        <authorList>
            <person name="Hu L."/>
            <person name="Jiang Y."/>
        </authorList>
    </citation>
    <scope>NUCLEOTIDE SEQUENCE</scope>
    <source>
        <strain evidence="1">F4-1</strain>
    </source>
</reference>
<gene>
    <name evidence="1" type="ORF">NLU13_8104</name>
</gene>
<name>A0AA39GB22_SARSR</name>
<comment type="caution">
    <text evidence="1">The sequence shown here is derived from an EMBL/GenBank/DDBJ whole genome shotgun (WGS) entry which is preliminary data.</text>
</comment>
<dbReference type="AlphaFoldDB" id="A0AA39GB22"/>
<organism evidence="1 2">
    <name type="scientific">Sarocladium strictum</name>
    <name type="common">Black bundle disease fungus</name>
    <name type="synonym">Acremonium strictum</name>
    <dbReference type="NCBI Taxonomy" id="5046"/>
    <lineage>
        <taxon>Eukaryota</taxon>
        <taxon>Fungi</taxon>
        <taxon>Dikarya</taxon>
        <taxon>Ascomycota</taxon>
        <taxon>Pezizomycotina</taxon>
        <taxon>Sordariomycetes</taxon>
        <taxon>Hypocreomycetidae</taxon>
        <taxon>Hypocreales</taxon>
        <taxon>Sarocladiaceae</taxon>
        <taxon>Sarocladium</taxon>
    </lineage>
</organism>
<keyword evidence="2" id="KW-1185">Reference proteome</keyword>
<proteinExistence type="predicted"/>